<keyword evidence="3 7" id="KW-0653">Protein transport</keyword>
<evidence type="ECO:0000256" key="1">
    <source>
        <dbReference type="ARBA" id="ARBA00004141"/>
    </source>
</evidence>
<comment type="similarity">
    <text evidence="7">Belongs to the TatC family.</text>
</comment>
<keyword evidence="7" id="KW-0813">Transport</keyword>
<protein>
    <recommendedName>
        <fullName evidence="7">Sec-independent protein translocase protein TatC</fullName>
    </recommendedName>
</protein>
<dbReference type="PANTHER" id="PTHR30371:SF0">
    <property type="entry name" value="SEC-INDEPENDENT PROTEIN TRANSLOCASE PROTEIN TATC, CHLOROPLASTIC-RELATED"/>
    <property type="match status" value="1"/>
</dbReference>
<keyword evidence="7" id="KW-1003">Cell membrane</keyword>
<keyword evidence="5 7" id="KW-0811">Translocation</keyword>
<evidence type="ECO:0000313" key="9">
    <source>
        <dbReference type="Proteomes" id="UP000565572"/>
    </source>
</evidence>
<dbReference type="GO" id="GO:0065002">
    <property type="term" value="P:intracellular protein transmembrane transport"/>
    <property type="evidence" value="ECO:0007669"/>
    <property type="project" value="TreeGrafter"/>
</dbReference>
<dbReference type="GO" id="GO:0033281">
    <property type="term" value="C:TAT protein transport complex"/>
    <property type="evidence" value="ECO:0007669"/>
    <property type="project" value="UniProtKB-UniRule"/>
</dbReference>
<feature type="transmembrane region" description="Helical" evidence="7">
    <location>
        <begin position="37"/>
        <end position="58"/>
    </location>
</feature>
<evidence type="ECO:0000256" key="3">
    <source>
        <dbReference type="ARBA" id="ARBA00022927"/>
    </source>
</evidence>
<accession>A0A7W5P6X0</accession>
<feature type="transmembrane region" description="Helical" evidence="7">
    <location>
        <begin position="244"/>
        <end position="265"/>
    </location>
</feature>
<feature type="transmembrane region" description="Helical" evidence="7">
    <location>
        <begin position="137"/>
        <end position="158"/>
    </location>
</feature>
<dbReference type="NCBIfam" id="TIGR00945">
    <property type="entry name" value="tatC"/>
    <property type="match status" value="1"/>
</dbReference>
<feature type="transmembrane region" description="Helical" evidence="7">
    <location>
        <begin position="220"/>
        <end position="238"/>
    </location>
</feature>
<dbReference type="Pfam" id="PF00902">
    <property type="entry name" value="TatC"/>
    <property type="match status" value="1"/>
</dbReference>
<comment type="caution">
    <text evidence="8">The sequence shown here is derived from an EMBL/GenBank/DDBJ whole genome shotgun (WGS) entry which is preliminary data.</text>
</comment>
<comment type="subunit">
    <text evidence="7">The Tat system comprises two distinct complexes: a TatABC complex, containing multiple copies of TatA, TatB and TatC subunits, and a separate TatA complex, containing only TatA subunits. Substrates initially bind to the TatABC complex, which probably triggers association of the separate TatA complex to form the active translocon.</text>
</comment>
<evidence type="ECO:0000256" key="4">
    <source>
        <dbReference type="ARBA" id="ARBA00022989"/>
    </source>
</evidence>
<evidence type="ECO:0000256" key="5">
    <source>
        <dbReference type="ARBA" id="ARBA00023010"/>
    </source>
</evidence>
<evidence type="ECO:0000313" key="8">
    <source>
        <dbReference type="EMBL" id="MBB3326301.1"/>
    </source>
</evidence>
<dbReference type="Proteomes" id="UP000565572">
    <property type="component" value="Unassembled WGS sequence"/>
</dbReference>
<evidence type="ECO:0000256" key="2">
    <source>
        <dbReference type="ARBA" id="ARBA00022692"/>
    </source>
</evidence>
<dbReference type="HAMAP" id="MF_00902">
    <property type="entry name" value="TatC"/>
    <property type="match status" value="1"/>
</dbReference>
<dbReference type="GO" id="GO:0009977">
    <property type="term" value="F:proton motive force dependent protein transmembrane transporter activity"/>
    <property type="evidence" value="ECO:0007669"/>
    <property type="project" value="TreeGrafter"/>
</dbReference>
<evidence type="ECO:0000256" key="7">
    <source>
        <dbReference type="HAMAP-Rule" id="MF_00902"/>
    </source>
</evidence>
<proteinExistence type="inferred from homology"/>
<feature type="transmembrane region" description="Helical" evidence="7">
    <location>
        <begin position="185"/>
        <end position="208"/>
    </location>
</feature>
<keyword evidence="4 7" id="KW-1133">Transmembrane helix</keyword>
<sequence length="293" mass="32222">MSLTVRGRPIRLSFAWLKPPKAGPDGSMSLFEHIAELRYRLIIMALTIVVGTVVAWFFRSYLTEVIFYPYQLAAEAIRAKNPGASLQMVNQGVASPFTLALKVSAMAGILATSPILLYQLWAFIVPGLLAKEKKWTLIFLGSATPLFLAGVAVGYYVMPKGLVVLLGFTENGITNLQDVNQFLSFLMRFMLVFGVAFLIPEVVLILNIMGILKAKYLSKYRSLIIFGTFVFGAVATPSTDPFSMLALALPMTVLFIVAEVIAHVLDRRKARRGTIDPVARDRALRGLTDGEDA</sequence>
<dbReference type="PRINTS" id="PR01840">
    <property type="entry name" value="TATCFAMILY"/>
</dbReference>
<name>A0A7W5P6X0_9ACTN</name>
<reference evidence="8 9" key="1">
    <citation type="submission" date="2020-08" db="EMBL/GenBank/DDBJ databases">
        <title>Sequencing the genomes of 1000 actinobacteria strains.</title>
        <authorList>
            <person name="Klenk H.-P."/>
        </authorList>
    </citation>
    <scope>NUCLEOTIDE SEQUENCE [LARGE SCALE GENOMIC DNA]</scope>
    <source>
        <strain evidence="8 9">DSM 11053</strain>
    </source>
</reference>
<evidence type="ECO:0000256" key="6">
    <source>
        <dbReference type="ARBA" id="ARBA00023136"/>
    </source>
</evidence>
<gene>
    <name evidence="7" type="primary">tatC</name>
    <name evidence="8" type="ORF">FHX39_001245</name>
</gene>
<comment type="subcellular location">
    <subcellularLocation>
        <location evidence="7">Cell membrane</location>
        <topology evidence="7">Multi-pass membrane protein</topology>
    </subcellularLocation>
    <subcellularLocation>
        <location evidence="1">Membrane</location>
        <topology evidence="1">Multi-pass membrane protein</topology>
    </subcellularLocation>
</comment>
<organism evidence="8 9">
    <name type="scientific">Microlunatus antarcticus</name>
    <dbReference type="NCBI Taxonomy" id="53388"/>
    <lineage>
        <taxon>Bacteria</taxon>
        <taxon>Bacillati</taxon>
        <taxon>Actinomycetota</taxon>
        <taxon>Actinomycetes</taxon>
        <taxon>Propionibacteriales</taxon>
        <taxon>Propionibacteriaceae</taxon>
        <taxon>Microlunatus</taxon>
    </lineage>
</organism>
<keyword evidence="6 7" id="KW-0472">Membrane</keyword>
<feature type="transmembrane region" description="Helical" evidence="7">
    <location>
        <begin position="105"/>
        <end position="125"/>
    </location>
</feature>
<keyword evidence="2 7" id="KW-0812">Transmembrane</keyword>
<dbReference type="EMBL" id="JACHZG010000001">
    <property type="protein sequence ID" value="MBB3326301.1"/>
    <property type="molecule type" value="Genomic_DNA"/>
</dbReference>
<comment type="function">
    <text evidence="7">Part of the twin-arginine translocation (Tat) system that transports large folded proteins containing a characteristic twin-arginine motif in their signal peptide across membranes. Together with TatB, TatC is part of a receptor directly interacting with Tat signal peptides.</text>
</comment>
<dbReference type="GO" id="GO:0043953">
    <property type="term" value="P:protein transport by the Tat complex"/>
    <property type="evidence" value="ECO:0007669"/>
    <property type="project" value="UniProtKB-UniRule"/>
</dbReference>
<dbReference type="PANTHER" id="PTHR30371">
    <property type="entry name" value="SEC-INDEPENDENT PROTEIN TRANSLOCASE PROTEIN TATC"/>
    <property type="match status" value="1"/>
</dbReference>
<keyword evidence="9" id="KW-1185">Reference proteome</keyword>
<dbReference type="AlphaFoldDB" id="A0A7W5P6X0"/>
<dbReference type="InterPro" id="IPR002033">
    <property type="entry name" value="TatC"/>
</dbReference>
<dbReference type="RefSeq" id="WP_332836696.1">
    <property type="nucleotide sequence ID" value="NZ_JACHZG010000001.1"/>
</dbReference>